<accession>A0A951UPJ7</accession>
<dbReference type="InterPro" id="IPR013517">
    <property type="entry name" value="FG-GAP"/>
</dbReference>
<gene>
    <name evidence="3" type="ORF">KME15_19620</name>
</gene>
<protein>
    <submittedName>
        <fullName evidence="3">CRTAC1 family protein</fullName>
    </submittedName>
</protein>
<dbReference type="PANTHER" id="PTHR16026">
    <property type="entry name" value="CARTILAGE ACIDIC PROTEIN 1"/>
    <property type="match status" value="1"/>
</dbReference>
<dbReference type="AlphaFoldDB" id="A0A951UPJ7"/>
<dbReference type="PANTHER" id="PTHR16026:SF0">
    <property type="entry name" value="CARTILAGE ACIDIC PROTEIN 1"/>
    <property type="match status" value="1"/>
</dbReference>
<organism evidence="3 4">
    <name type="scientific">Drouetiella hepatica Uher 2000/2452</name>
    <dbReference type="NCBI Taxonomy" id="904376"/>
    <lineage>
        <taxon>Bacteria</taxon>
        <taxon>Bacillati</taxon>
        <taxon>Cyanobacteriota</taxon>
        <taxon>Cyanophyceae</taxon>
        <taxon>Oculatellales</taxon>
        <taxon>Oculatellaceae</taxon>
        <taxon>Drouetiella</taxon>
    </lineage>
</organism>
<reference evidence="3" key="1">
    <citation type="submission" date="2021-05" db="EMBL/GenBank/DDBJ databases">
        <authorList>
            <person name="Pietrasiak N."/>
            <person name="Ward R."/>
            <person name="Stajich J.E."/>
            <person name="Kurbessoian T."/>
        </authorList>
    </citation>
    <scope>NUCLEOTIDE SEQUENCE</scope>
    <source>
        <strain evidence="3">UHER 2000/2452</strain>
    </source>
</reference>
<evidence type="ECO:0000256" key="1">
    <source>
        <dbReference type="ARBA" id="ARBA00022729"/>
    </source>
</evidence>
<dbReference type="InterPro" id="IPR027039">
    <property type="entry name" value="Crtac1"/>
</dbReference>
<sequence>MFTDKSVLLTDNPAQLRYGIAVTDIDGDGAFELFVAGFGGQNLVLKWQGAGFADVADSVLADFGRQAIGVAAGDLDGDGREEIYVLNTDTFGGRKQFGDRLFDWQEGGWHDLFSLPQNQDALNLTAGRSVAWIDRHGTGKYGCLVANYGGAIRLYELNADNMIADVAVAAGLAKVASGRGIVSLPLVSERMDIFMANENGSNFLFRNQGDGTFMDIAAIAHISDPYEHGRGIAILDANGDGRFDLVYGNWEGAHRLFIQQEPGKFRDIASQSMAMPSRIRTVIAADFDNDGYEELFFNNIGQPNRLFGWREGKWVALEMGDALEPRGLGTGAAIGDFDGDGRLELVIAHGESGAQPLSLYHTTANTNSWLRILPLTAQGAPARGAIVTLTAAGRRQMRAIDAGSGYLCQMEPVAHFGLGKETQIDFVEVRWLDGKTTRLTAPAANQLIQVSYPISEA</sequence>
<dbReference type="Pfam" id="PF07593">
    <property type="entry name" value="UnbV_ASPIC"/>
    <property type="match status" value="1"/>
</dbReference>
<proteinExistence type="predicted"/>
<dbReference type="InterPro" id="IPR028994">
    <property type="entry name" value="Integrin_alpha_N"/>
</dbReference>
<dbReference type="Gene3D" id="2.130.10.130">
    <property type="entry name" value="Integrin alpha, N-terminal"/>
    <property type="match status" value="1"/>
</dbReference>
<dbReference type="Pfam" id="PF13517">
    <property type="entry name" value="FG-GAP_3"/>
    <property type="match status" value="2"/>
</dbReference>
<dbReference type="EMBL" id="JAHHHD010000027">
    <property type="protein sequence ID" value="MBW4660889.1"/>
    <property type="molecule type" value="Genomic_DNA"/>
</dbReference>
<keyword evidence="1" id="KW-0732">Signal</keyword>
<evidence type="ECO:0000259" key="2">
    <source>
        <dbReference type="Pfam" id="PF07593"/>
    </source>
</evidence>
<feature type="domain" description="ASPIC/UnbV" evidence="2">
    <location>
        <begin position="382"/>
        <end position="448"/>
    </location>
</feature>
<reference evidence="3" key="2">
    <citation type="journal article" date="2022" name="Microbiol. Resour. Announc.">
        <title>Metagenome Sequencing to Explore Phylogenomics of Terrestrial Cyanobacteria.</title>
        <authorList>
            <person name="Ward R.D."/>
            <person name="Stajich J.E."/>
            <person name="Johansen J.R."/>
            <person name="Huntemann M."/>
            <person name="Clum A."/>
            <person name="Foster B."/>
            <person name="Foster B."/>
            <person name="Roux S."/>
            <person name="Palaniappan K."/>
            <person name="Varghese N."/>
            <person name="Mukherjee S."/>
            <person name="Reddy T.B.K."/>
            <person name="Daum C."/>
            <person name="Copeland A."/>
            <person name="Chen I.A."/>
            <person name="Ivanova N.N."/>
            <person name="Kyrpides N.C."/>
            <person name="Shapiro N."/>
            <person name="Eloe-Fadrosh E.A."/>
            <person name="Pietrasiak N."/>
        </authorList>
    </citation>
    <scope>NUCLEOTIDE SEQUENCE</scope>
    <source>
        <strain evidence="3">UHER 2000/2452</strain>
    </source>
</reference>
<evidence type="ECO:0000313" key="4">
    <source>
        <dbReference type="Proteomes" id="UP000757435"/>
    </source>
</evidence>
<evidence type="ECO:0000313" key="3">
    <source>
        <dbReference type="EMBL" id="MBW4660889.1"/>
    </source>
</evidence>
<dbReference type="SUPFAM" id="SSF69318">
    <property type="entry name" value="Integrin alpha N-terminal domain"/>
    <property type="match status" value="1"/>
</dbReference>
<name>A0A951UPJ7_9CYAN</name>
<dbReference type="Proteomes" id="UP000757435">
    <property type="component" value="Unassembled WGS sequence"/>
</dbReference>
<dbReference type="InterPro" id="IPR011519">
    <property type="entry name" value="UnbV_ASPIC"/>
</dbReference>
<comment type="caution">
    <text evidence="3">The sequence shown here is derived from an EMBL/GenBank/DDBJ whole genome shotgun (WGS) entry which is preliminary data.</text>
</comment>